<reference evidence="3" key="1">
    <citation type="journal article" date="2019" name="Microbiology">
        <title>Complete Genome Sequence of an Uncultured Bacterium of the Candidate Phylum Bipolaricaulota.</title>
        <authorList>
            <person name="Kadnikov V.V."/>
            <person name="Mardanov A.V."/>
            <person name="Beletsky A.V."/>
            <person name="Frank Y.A."/>
            <person name="Karnachuk O.V."/>
            <person name="Ravin N.V."/>
        </authorList>
    </citation>
    <scope>NUCLEOTIDE SEQUENCE [LARGE SCALE GENOMIC DNA]</scope>
</reference>
<evidence type="ECO:0000313" key="2">
    <source>
        <dbReference type="EMBL" id="QGU00557.1"/>
    </source>
</evidence>
<keyword evidence="2" id="KW-0645">Protease</keyword>
<dbReference type="InterPro" id="IPR003709">
    <property type="entry name" value="VanY-like_core_dom"/>
</dbReference>
<name>A0A6I6DKX8_9FIRM</name>
<evidence type="ECO:0000313" key="3">
    <source>
        <dbReference type="Proteomes" id="UP000426444"/>
    </source>
</evidence>
<dbReference type="GO" id="GO:0009002">
    <property type="term" value="F:serine-type D-Ala-D-Ala carboxypeptidase activity"/>
    <property type="evidence" value="ECO:0007669"/>
    <property type="project" value="UniProtKB-EC"/>
</dbReference>
<accession>A0A6I6DKX8</accession>
<dbReference type="CDD" id="cd14852">
    <property type="entry name" value="LD-carboxypeptidase"/>
    <property type="match status" value="1"/>
</dbReference>
<dbReference type="InterPro" id="IPR009045">
    <property type="entry name" value="Zn_M74/Hedgehog-like"/>
</dbReference>
<dbReference type="RefSeq" id="WP_243140184.1">
    <property type="nucleotide sequence ID" value="NZ_CP046457.1"/>
</dbReference>
<dbReference type="InterPro" id="IPR052179">
    <property type="entry name" value="DD-CPase-like"/>
</dbReference>
<keyword evidence="2" id="KW-0378">Hydrolase</keyword>
<evidence type="ECO:0000259" key="1">
    <source>
        <dbReference type="Pfam" id="PF02557"/>
    </source>
</evidence>
<dbReference type="GO" id="GO:0006508">
    <property type="term" value="P:proteolysis"/>
    <property type="evidence" value="ECO:0007669"/>
    <property type="project" value="InterPro"/>
</dbReference>
<dbReference type="AlphaFoldDB" id="A0A6I6DKX8"/>
<dbReference type="PANTHER" id="PTHR34385">
    <property type="entry name" value="D-ALANYL-D-ALANINE CARBOXYPEPTIDASE"/>
    <property type="match status" value="1"/>
</dbReference>
<dbReference type="PANTHER" id="PTHR34385:SF1">
    <property type="entry name" value="PEPTIDOGLYCAN L-ALANYL-D-GLUTAMATE ENDOPEPTIDASE CWLK"/>
    <property type="match status" value="1"/>
</dbReference>
<feature type="domain" description="D-alanyl-D-alanine carboxypeptidase-like core" evidence="1">
    <location>
        <begin position="210"/>
        <end position="337"/>
    </location>
</feature>
<protein>
    <submittedName>
        <fullName evidence="2">D-alanyl-D-alanine carboxypeptidase</fullName>
        <ecNumber evidence="2">3.4.16.4</ecNumber>
    </submittedName>
</protein>
<sequence>MIINKIIAVLLVALLFITGSLTVIDRQLINSSYYKDRVILGFMERTGLGEPILNAFYADTPPMPPIILEGTTKDTNLTISKQKVLDKLKYTPLEDELLTFDSKPHININNEKLLINLSELKNNSKSNPKQQSVVWNEDLKAVIITINNYKIIIRQDYLSTVPDKIQKINNPEDLLVLVNKNNQLPADYVPEDLIDPSVPSSKPANDPSRLLRPEAAEALEAMFADAKKEGLELIAVSGYRSYDLQKQIFTNLAAIRGEEKANLTSAYPGQSEHQTGLAMDIALKSDPRLTTSFGDTREGKWVAENAHLYGFIIRYPKDKTHITGYAYEPWHLRYIGKDIAQEITQMGLTFEEYLYKMEFNSKLYMYLN</sequence>
<proteinExistence type="predicted"/>
<dbReference type="Pfam" id="PF02557">
    <property type="entry name" value="VanY"/>
    <property type="match status" value="1"/>
</dbReference>
<dbReference type="EMBL" id="CP046457">
    <property type="protein sequence ID" value="QGU00557.1"/>
    <property type="molecule type" value="Genomic_DNA"/>
</dbReference>
<keyword evidence="3" id="KW-1185">Reference proteome</keyword>
<dbReference type="KEGG" id="salq:SYNTR_1963"/>
<organism evidence="2 3">
    <name type="scientific">Candidatus Syntrophocurvum alkaliphilum</name>
    <dbReference type="NCBI Taxonomy" id="2293317"/>
    <lineage>
        <taxon>Bacteria</taxon>
        <taxon>Bacillati</taxon>
        <taxon>Bacillota</taxon>
        <taxon>Clostridia</taxon>
        <taxon>Eubacteriales</taxon>
        <taxon>Syntrophomonadaceae</taxon>
        <taxon>Candidatus Syntrophocurvum</taxon>
    </lineage>
</organism>
<gene>
    <name evidence="2" type="ORF">SYNTR_1963</name>
</gene>
<dbReference type="SUPFAM" id="SSF55166">
    <property type="entry name" value="Hedgehog/DD-peptidase"/>
    <property type="match status" value="1"/>
</dbReference>
<dbReference type="InterPro" id="IPR058193">
    <property type="entry name" value="VanY/YodJ_core_dom"/>
</dbReference>
<keyword evidence="2" id="KW-0121">Carboxypeptidase</keyword>
<dbReference type="EC" id="3.4.16.4" evidence="2"/>
<dbReference type="Gene3D" id="3.30.1380.10">
    <property type="match status" value="1"/>
</dbReference>
<dbReference type="Proteomes" id="UP000426444">
    <property type="component" value="Chromosome"/>
</dbReference>